<accession>A0A7V4XUG0</accession>
<evidence type="ECO:0000313" key="1">
    <source>
        <dbReference type="EMBL" id="HGY95347.1"/>
    </source>
</evidence>
<organism evidence="1">
    <name type="scientific">Acidobacterium capsulatum</name>
    <dbReference type="NCBI Taxonomy" id="33075"/>
    <lineage>
        <taxon>Bacteria</taxon>
        <taxon>Pseudomonadati</taxon>
        <taxon>Acidobacteriota</taxon>
        <taxon>Terriglobia</taxon>
        <taxon>Terriglobales</taxon>
        <taxon>Acidobacteriaceae</taxon>
        <taxon>Acidobacterium</taxon>
    </lineage>
</organism>
<sequence length="367" mass="41499">MSSLPISALLSQLFVACTIEFDNAAELRMPHVTTRHASAQQRGPWLVSMAMWLNCMQFLPEKGLTWRELREQALTETNLHGMERWGYITVSAPDGQPAARSPRQDSVLRPTHWGRTAQHIWQETAAELQERWQQRFGAELLLLLREIADALPFAMPDCMPILHYGLWTFDPARKRDWEKQFALPRPSERRNSGFLPVVLARILLHFAAEYESASHLSLAMAANVLRVLSEEGVLLRDLPRRSGVSKEAIAMGLGVLEKRGLMETEGSARTQRSKAVMLTERGALAVTEYAHLVRTIENRWKQRLGAERLDKLRTALEALVKCGHGERAPIFAHLVPAAENWRSRIAAPECLPHYPMVLHRGGYPDGS</sequence>
<dbReference type="AlphaFoldDB" id="A0A7V4XUG0"/>
<dbReference type="SUPFAM" id="SSF46785">
    <property type="entry name" value="Winged helix' DNA-binding domain"/>
    <property type="match status" value="1"/>
</dbReference>
<name>A0A7V4XUG0_9BACT</name>
<dbReference type="EMBL" id="DTKL01000073">
    <property type="protein sequence ID" value="HGY95347.1"/>
    <property type="molecule type" value="Genomic_DNA"/>
</dbReference>
<dbReference type="Gene3D" id="1.10.10.10">
    <property type="entry name" value="Winged helix-like DNA-binding domain superfamily/Winged helix DNA-binding domain"/>
    <property type="match status" value="1"/>
</dbReference>
<proteinExistence type="predicted"/>
<dbReference type="InterPro" id="IPR036388">
    <property type="entry name" value="WH-like_DNA-bd_sf"/>
</dbReference>
<dbReference type="InterPro" id="IPR036390">
    <property type="entry name" value="WH_DNA-bd_sf"/>
</dbReference>
<gene>
    <name evidence="1" type="ORF">ENW50_11795</name>
</gene>
<comment type="caution">
    <text evidence="1">The sequence shown here is derived from an EMBL/GenBank/DDBJ whole genome shotgun (WGS) entry which is preliminary data.</text>
</comment>
<protein>
    <submittedName>
        <fullName evidence="1">MarR family transcriptional regulator</fullName>
    </submittedName>
</protein>
<reference evidence="1" key="1">
    <citation type="journal article" date="2020" name="mSystems">
        <title>Genome- and Community-Level Interaction Insights into Carbon Utilization and Element Cycling Functions of Hydrothermarchaeota in Hydrothermal Sediment.</title>
        <authorList>
            <person name="Zhou Z."/>
            <person name="Liu Y."/>
            <person name="Xu W."/>
            <person name="Pan J."/>
            <person name="Luo Z.H."/>
            <person name="Li M."/>
        </authorList>
    </citation>
    <scope>NUCLEOTIDE SEQUENCE [LARGE SCALE GENOMIC DNA]</scope>
    <source>
        <strain evidence="1">SpSt-855</strain>
    </source>
</reference>